<evidence type="ECO:0000256" key="1">
    <source>
        <dbReference type="ARBA" id="ARBA00010808"/>
    </source>
</evidence>
<reference evidence="7" key="2">
    <citation type="submission" date="2008-05" db="EMBL/GenBank/DDBJ databases">
        <authorList>
            <person name="Martin-Cuadrado A.-B."/>
            <person name="Rodriguez-Valera F."/>
            <person name="Moreira D."/>
            <person name="Alba J.-C."/>
            <person name="Ivars-Martinez E."/>
            <person name="Henn M.R."/>
            <person name="Talla E."/>
            <person name="Lopez-Garcia P."/>
        </authorList>
    </citation>
    <scope>NUCLEOTIDE SEQUENCE</scope>
</reference>
<organism evidence="7">
    <name type="scientific">uncultured marine crenarchaeote AD1000-325-A12</name>
    <dbReference type="NCBI Taxonomy" id="526639"/>
    <lineage>
        <taxon>Archaea</taxon>
        <taxon>Nitrososphaerota</taxon>
        <taxon>Nitrososphaeria</taxon>
        <taxon>Nitrosopumilales</taxon>
        <taxon>environmental samples</taxon>
    </lineage>
</organism>
<keyword evidence="2 5" id="KW-0689">Ribosomal protein</keyword>
<evidence type="ECO:0000313" key="7">
    <source>
        <dbReference type="EMBL" id="ACF09607.1"/>
    </source>
</evidence>
<evidence type="ECO:0000256" key="2">
    <source>
        <dbReference type="ARBA" id="ARBA00022980"/>
    </source>
</evidence>
<dbReference type="Pfam" id="PF01198">
    <property type="entry name" value="Ribosomal_L31e"/>
    <property type="match status" value="1"/>
</dbReference>
<dbReference type="Gene3D" id="3.10.440.10">
    <property type="match status" value="1"/>
</dbReference>
<dbReference type="AlphaFoldDB" id="B3V5Q9"/>
<dbReference type="InterPro" id="IPR023621">
    <property type="entry name" value="Ribosomal_eL31_dom_sf"/>
</dbReference>
<proteinExistence type="inferred from homology"/>
<dbReference type="EMBL" id="EU686620">
    <property type="protein sequence ID" value="ACF09607.1"/>
    <property type="molecule type" value="Genomic_DNA"/>
</dbReference>
<evidence type="ECO:0000256" key="4">
    <source>
        <dbReference type="ARBA" id="ARBA00035230"/>
    </source>
</evidence>
<dbReference type="NCBIfam" id="NF002258">
    <property type="entry name" value="PRK01192.1-1"/>
    <property type="match status" value="1"/>
</dbReference>
<accession>B3V5Q9</accession>
<gene>
    <name evidence="5" type="primary">rpl31e</name>
</gene>
<feature type="region of interest" description="Disordered" evidence="6">
    <location>
        <begin position="119"/>
        <end position="147"/>
    </location>
</feature>
<comment type="similarity">
    <text evidence="1 5">Belongs to the eukaryotic ribosomal protein eL31 family.</text>
</comment>
<evidence type="ECO:0000256" key="6">
    <source>
        <dbReference type="SAM" id="MobiDB-lite"/>
    </source>
</evidence>
<dbReference type="PANTHER" id="PTHR10956:SF0">
    <property type="entry name" value="60S RIBOSOMAL PROTEIN L31"/>
    <property type="match status" value="1"/>
</dbReference>
<dbReference type="GO" id="GO:0003735">
    <property type="term" value="F:structural constituent of ribosome"/>
    <property type="evidence" value="ECO:0007669"/>
    <property type="project" value="InterPro"/>
</dbReference>
<dbReference type="SMART" id="SM01380">
    <property type="entry name" value="Ribosomal_L31e"/>
    <property type="match status" value="1"/>
</dbReference>
<reference evidence="7" key="1">
    <citation type="journal article" date="2008" name="ISME J.">
        <title>Hindsight in the relative abundance, metabolic potential and genome dynamics of uncultivated marine archaea from comparative metagenomic analyses of bathypelagic plankton of different oceanic regions.</title>
        <authorList>
            <person name="Martin-Cuadrado A.B."/>
            <person name="Rodriguez-Valera F."/>
            <person name="Moreira D."/>
            <person name="Alba J.C."/>
            <person name="Ivars-Martinez E."/>
            <person name="Henn M.R."/>
            <person name="Talla E."/>
            <person name="Lopez-Garcia P."/>
        </authorList>
    </citation>
    <scope>NUCLEOTIDE SEQUENCE</scope>
</reference>
<dbReference type="InterPro" id="IPR000054">
    <property type="entry name" value="Ribosomal_eL31"/>
</dbReference>
<evidence type="ECO:0000256" key="5">
    <source>
        <dbReference type="HAMAP-Rule" id="MF_00410"/>
    </source>
</evidence>
<dbReference type="InterPro" id="IPR020052">
    <property type="entry name" value="Ribosomal_eL31_CS"/>
</dbReference>
<dbReference type="PROSITE" id="PS01144">
    <property type="entry name" value="RIBOSOMAL_L31E"/>
    <property type="match status" value="1"/>
</dbReference>
<dbReference type="HAMAP" id="MF_00410">
    <property type="entry name" value="Ribosomal_eL31"/>
    <property type="match status" value="1"/>
</dbReference>
<dbReference type="GO" id="GO:0002181">
    <property type="term" value="P:cytoplasmic translation"/>
    <property type="evidence" value="ECO:0007669"/>
    <property type="project" value="TreeGrafter"/>
</dbReference>
<keyword evidence="3 5" id="KW-0687">Ribonucleoprotein</keyword>
<dbReference type="PANTHER" id="PTHR10956">
    <property type="entry name" value="60S RIBOSOMAL PROTEIN L31"/>
    <property type="match status" value="1"/>
</dbReference>
<name>B3V5Q9_9ARCH</name>
<sequence length="173" mass="20396">MPEEFDRIYTVPLGRAWVYPKQRRSKRAVNILREFAIRHGKTEQIKISEEVSEKIWERGIRHPPRRIKVRLVKDKEGLVTVQTLSDNKKNEEIPESSDQKLINAEPKLEQKDEIKKITEDKETTEIDAEPKLEQKDEIKKITEDKETTEIDAHKKIDEIESDKVNNQVITDKE</sequence>
<dbReference type="GO" id="GO:0022625">
    <property type="term" value="C:cytosolic large ribosomal subunit"/>
    <property type="evidence" value="ECO:0007669"/>
    <property type="project" value="TreeGrafter"/>
</dbReference>
<evidence type="ECO:0000256" key="3">
    <source>
        <dbReference type="ARBA" id="ARBA00023274"/>
    </source>
</evidence>
<dbReference type="SUPFAM" id="SSF54575">
    <property type="entry name" value="Ribosomal protein L31e"/>
    <property type="match status" value="1"/>
</dbReference>
<protein>
    <recommendedName>
        <fullName evidence="4 5">Large ribosomal subunit protein eL31</fullName>
    </recommendedName>
</protein>